<evidence type="ECO:0000313" key="5">
    <source>
        <dbReference type="EMBL" id="RWS24232.1"/>
    </source>
</evidence>
<evidence type="ECO:0000256" key="2">
    <source>
        <dbReference type="SAM" id="MobiDB-lite"/>
    </source>
</evidence>
<keyword evidence="3" id="KW-0472">Membrane</keyword>
<feature type="signal peptide" evidence="4">
    <location>
        <begin position="1"/>
        <end position="23"/>
    </location>
</feature>
<dbReference type="VEuPathDB" id="VectorBase:LDEU007809"/>
<gene>
    <name evidence="5" type="ORF">B4U80_13251</name>
</gene>
<keyword evidence="6" id="KW-1185">Reference proteome</keyword>
<dbReference type="PROSITE" id="PS00024">
    <property type="entry name" value="HEMOPEXIN"/>
    <property type="match status" value="1"/>
</dbReference>
<dbReference type="InterPro" id="IPR018486">
    <property type="entry name" value="Hemopexin_CS"/>
</dbReference>
<reference evidence="5 6" key="1">
    <citation type="journal article" date="2018" name="Gigascience">
        <title>Genomes of trombidid mites reveal novel predicted allergens and laterally-transferred genes associated with secondary metabolism.</title>
        <authorList>
            <person name="Dong X."/>
            <person name="Chaisiri K."/>
            <person name="Xia D."/>
            <person name="Armstrong S.D."/>
            <person name="Fang Y."/>
            <person name="Donnelly M.J."/>
            <person name="Kadowaki T."/>
            <person name="McGarry J.W."/>
            <person name="Darby A.C."/>
            <person name="Makepeace B.L."/>
        </authorList>
    </citation>
    <scope>NUCLEOTIDE SEQUENCE [LARGE SCALE GENOMIC DNA]</scope>
    <source>
        <strain evidence="5">UoL-UT</strain>
    </source>
</reference>
<dbReference type="SUPFAM" id="SSF50923">
    <property type="entry name" value="Hemopexin-like domain"/>
    <property type="match status" value="1"/>
</dbReference>
<feature type="transmembrane region" description="Helical" evidence="3">
    <location>
        <begin position="584"/>
        <end position="605"/>
    </location>
</feature>
<feature type="chain" id="PRO_5019321649" evidence="4">
    <location>
        <begin position="24"/>
        <end position="655"/>
    </location>
</feature>
<keyword evidence="3" id="KW-0812">Transmembrane</keyword>
<dbReference type="InterPro" id="IPR036375">
    <property type="entry name" value="Hemopexin-like_dom_sf"/>
</dbReference>
<evidence type="ECO:0000256" key="4">
    <source>
        <dbReference type="SAM" id="SignalP"/>
    </source>
</evidence>
<evidence type="ECO:0000256" key="3">
    <source>
        <dbReference type="SAM" id="Phobius"/>
    </source>
</evidence>
<evidence type="ECO:0000313" key="6">
    <source>
        <dbReference type="Proteomes" id="UP000288716"/>
    </source>
</evidence>
<keyword evidence="3" id="KW-1133">Transmembrane helix</keyword>
<name>A0A443S9N1_9ACAR</name>
<sequence>MSVTGIGVLQFLIINALIGDFKTDHTDCLSNQPADYCNFVFKRFIECCTDDVNPNCKEIDEIFKWKDRYYVINKKYIWPLEGFTSNGYPILHNPSKETNEVTDPGFFPGIGNVVVRGYIQSVLVFNDKMYITLRRSIMKNLVDVFISEDLGERVKEMNQEAGRVHDLFKAQFIEKYLIRSVMTFSMVTKTGVQNVAAAFLPIQKKKIDTVALFDSEGKLLDKRTGLHLKTCASVVYADDPDKSKLKYIAFHIDGYMCRFEREYSDNSLLLDKSYKGSLNCIFCMPIHSILGCPQPFCLRTDVDDFTSRKDTDMDSGKIIHYVFRGPYFWQFTANSLPLPFPRRTNAKLIKTRSPWADSPSHIDAAFSLQFLTLEVTYFFKENKFYKYVDLLTTIFDAPIYNEFKSENLRSVDTAMYLPKEHLLLLFHGDSVHLFQAEFAGQTIKWSKPHIVSIKNNFTGLPSNVDATIQISDNSAIITKDNFYYKIDPSNWDTSKTQTVYTSEISFSLNNGDGLFDAADECAEVYPSDKTQFATLLRVFKPKGSESMSSMKHDDEGSTGGVAAKHDIDDSDDDDKDKVFNKYKYIFIVISFISLVIIIAILFLFVRNYNVKRVEKSPVPETANVQTSSKMPPISKKGKISDKQLKRQQIKVIGKK</sequence>
<dbReference type="Proteomes" id="UP000288716">
    <property type="component" value="Unassembled WGS sequence"/>
</dbReference>
<comment type="caution">
    <text evidence="5">The sequence shown here is derived from an EMBL/GenBank/DDBJ whole genome shotgun (WGS) entry which is preliminary data.</text>
</comment>
<keyword evidence="4" id="KW-0732">Signal</keyword>
<dbReference type="EMBL" id="NCKV01005185">
    <property type="protein sequence ID" value="RWS24232.1"/>
    <property type="molecule type" value="Genomic_DNA"/>
</dbReference>
<protein>
    <submittedName>
        <fullName evidence="5">Matrix metalloproteinase-19-like isoform X2</fullName>
    </submittedName>
</protein>
<feature type="region of interest" description="Disordered" evidence="2">
    <location>
        <begin position="544"/>
        <end position="571"/>
    </location>
</feature>
<dbReference type="AlphaFoldDB" id="A0A443S9N1"/>
<feature type="region of interest" description="Disordered" evidence="2">
    <location>
        <begin position="619"/>
        <end position="641"/>
    </location>
</feature>
<dbReference type="PROSITE" id="PS51642">
    <property type="entry name" value="HEMOPEXIN_2"/>
    <property type="match status" value="1"/>
</dbReference>
<feature type="repeat" description="Hemopexin" evidence="1">
    <location>
        <begin position="359"/>
        <end position="406"/>
    </location>
</feature>
<accession>A0A443S9N1</accession>
<proteinExistence type="predicted"/>
<evidence type="ECO:0000256" key="1">
    <source>
        <dbReference type="PROSITE-ProRule" id="PRU01011"/>
    </source>
</evidence>
<organism evidence="5 6">
    <name type="scientific">Leptotrombidium deliense</name>
    <dbReference type="NCBI Taxonomy" id="299467"/>
    <lineage>
        <taxon>Eukaryota</taxon>
        <taxon>Metazoa</taxon>
        <taxon>Ecdysozoa</taxon>
        <taxon>Arthropoda</taxon>
        <taxon>Chelicerata</taxon>
        <taxon>Arachnida</taxon>
        <taxon>Acari</taxon>
        <taxon>Acariformes</taxon>
        <taxon>Trombidiformes</taxon>
        <taxon>Prostigmata</taxon>
        <taxon>Anystina</taxon>
        <taxon>Parasitengona</taxon>
        <taxon>Trombiculoidea</taxon>
        <taxon>Trombiculidae</taxon>
        <taxon>Leptotrombidium</taxon>
    </lineage>
</organism>
<dbReference type="Gene3D" id="2.110.10.10">
    <property type="entry name" value="Hemopexin-like domain"/>
    <property type="match status" value="1"/>
</dbReference>
<dbReference type="InterPro" id="IPR018487">
    <property type="entry name" value="Hemopexin-like_repeat"/>
</dbReference>